<keyword evidence="3" id="KW-1185">Reference proteome</keyword>
<dbReference type="AlphaFoldDB" id="A0A821X499"/>
<feature type="compositionally biased region" description="Polar residues" evidence="1">
    <location>
        <begin position="135"/>
        <end position="152"/>
    </location>
</feature>
<feature type="region of interest" description="Disordered" evidence="1">
    <location>
        <begin position="1"/>
        <end position="33"/>
    </location>
</feature>
<sequence length="152" mass="16688">MSASEGEAPAVRSMRKTVLGTVVDPDARTENKGPDRRLSLFFRVPESEIVTIKKQDRRIYYLLGNIYIRILDKDEPSQVVDAPPEAIASTSGTVTPRPMPSTSLTEKAAESRVAETHVPMETAQLTSDEELFQETGGSEYSDSCLRSSPSPN</sequence>
<comment type="caution">
    <text evidence="2">The sequence shown here is derived from an EMBL/GenBank/DDBJ whole genome shotgun (WGS) entry which is preliminary data.</text>
</comment>
<dbReference type="OrthoDB" id="6932013at2759"/>
<evidence type="ECO:0000256" key="1">
    <source>
        <dbReference type="SAM" id="MobiDB-lite"/>
    </source>
</evidence>
<name>A0A821X499_9NEOP</name>
<accession>A0A821X499</accession>
<feature type="region of interest" description="Disordered" evidence="1">
    <location>
        <begin position="77"/>
        <end position="152"/>
    </location>
</feature>
<evidence type="ECO:0000313" key="3">
    <source>
        <dbReference type="Proteomes" id="UP000663880"/>
    </source>
</evidence>
<organism evidence="2 3">
    <name type="scientific">Pieris macdunnoughi</name>
    <dbReference type="NCBI Taxonomy" id="345717"/>
    <lineage>
        <taxon>Eukaryota</taxon>
        <taxon>Metazoa</taxon>
        <taxon>Ecdysozoa</taxon>
        <taxon>Arthropoda</taxon>
        <taxon>Hexapoda</taxon>
        <taxon>Insecta</taxon>
        <taxon>Pterygota</taxon>
        <taxon>Neoptera</taxon>
        <taxon>Endopterygota</taxon>
        <taxon>Lepidoptera</taxon>
        <taxon>Glossata</taxon>
        <taxon>Ditrysia</taxon>
        <taxon>Papilionoidea</taxon>
        <taxon>Pieridae</taxon>
        <taxon>Pierinae</taxon>
        <taxon>Pieris</taxon>
    </lineage>
</organism>
<evidence type="ECO:0000313" key="2">
    <source>
        <dbReference type="EMBL" id="CAF4935819.1"/>
    </source>
</evidence>
<dbReference type="EMBL" id="CAJOBZ010000064">
    <property type="protein sequence ID" value="CAF4935819.1"/>
    <property type="molecule type" value="Genomic_DNA"/>
</dbReference>
<proteinExistence type="predicted"/>
<feature type="compositionally biased region" description="Polar residues" evidence="1">
    <location>
        <begin position="88"/>
        <end position="105"/>
    </location>
</feature>
<gene>
    <name evidence="2" type="ORF">PMACD_LOCUS14254</name>
</gene>
<protein>
    <submittedName>
        <fullName evidence="2">Uncharacterized protein</fullName>
    </submittedName>
</protein>
<reference evidence="2" key="1">
    <citation type="submission" date="2021-02" db="EMBL/GenBank/DDBJ databases">
        <authorList>
            <person name="Steward A R."/>
        </authorList>
    </citation>
    <scope>NUCLEOTIDE SEQUENCE</scope>
</reference>
<dbReference type="Proteomes" id="UP000663880">
    <property type="component" value="Unassembled WGS sequence"/>
</dbReference>